<dbReference type="RefSeq" id="WP_382360355.1">
    <property type="nucleotide sequence ID" value="NZ_JBHLWV010000007.1"/>
</dbReference>
<protein>
    <submittedName>
        <fullName evidence="1">Uncharacterized protein</fullName>
    </submittedName>
</protein>
<evidence type="ECO:0000313" key="2">
    <source>
        <dbReference type="Proteomes" id="UP001589783"/>
    </source>
</evidence>
<organism evidence="1 2">
    <name type="scientific">Gordonia phosphorivorans</name>
    <dbReference type="NCBI Taxonomy" id="1056982"/>
    <lineage>
        <taxon>Bacteria</taxon>
        <taxon>Bacillati</taxon>
        <taxon>Actinomycetota</taxon>
        <taxon>Actinomycetes</taxon>
        <taxon>Mycobacteriales</taxon>
        <taxon>Gordoniaceae</taxon>
        <taxon>Gordonia</taxon>
    </lineage>
</organism>
<proteinExistence type="predicted"/>
<dbReference type="EMBL" id="JBHLWV010000007">
    <property type="protein sequence ID" value="MFC0313696.1"/>
    <property type="molecule type" value="Genomic_DNA"/>
</dbReference>
<reference evidence="1 2" key="1">
    <citation type="submission" date="2024-09" db="EMBL/GenBank/DDBJ databases">
        <authorList>
            <person name="Sun Q."/>
            <person name="Mori K."/>
        </authorList>
    </citation>
    <scope>NUCLEOTIDE SEQUENCE [LARGE SCALE GENOMIC DNA]</scope>
    <source>
        <strain evidence="1 2">CCM 7957</strain>
    </source>
</reference>
<dbReference type="Proteomes" id="UP001589783">
    <property type="component" value="Unassembled WGS sequence"/>
</dbReference>
<name>A0ABV6H4A4_9ACTN</name>
<accession>A0ABV6H4A4</accession>
<gene>
    <name evidence="1" type="ORF">ACFFJD_02355</name>
</gene>
<sequence>MTSQDLLSLMQHQLAWIARKWERGGITRDEVVDLIVELGKDIGEDFDEFDEGGDPVGCMAAVVPVGEDENLSCGLDREAVLGLSLGCAIMRANTDQVRDDLLRSAFGRRVIALDPQRRIGVIDLLATSLAASVLGDDITAHVVDEYADTVSREALQHCCQRQVHVAAYGGDVDRAWACLRLAPDPLSIARTLVEADRDRGAVGPAADFYRWSLAQEVNAPPAAEQIVYLIMIGDEDRALAVLDEAIVDPRRRDPDYDWLLALAAEVLGEPKIARELAAQSTDPTSAELWLLAQDESDVLRRLDLL</sequence>
<keyword evidence="2" id="KW-1185">Reference proteome</keyword>
<evidence type="ECO:0000313" key="1">
    <source>
        <dbReference type="EMBL" id="MFC0313696.1"/>
    </source>
</evidence>
<comment type="caution">
    <text evidence="1">The sequence shown here is derived from an EMBL/GenBank/DDBJ whole genome shotgun (WGS) entry which is preliminary data.</text>
</comment>